<accession>A0ABT0YM13</accession>
<evidence type="ECO:0000256" key="2">
    <source>
        <dbReference type="PROSITE-ProRule" id="PRU00169"/>
    </source>
</evidence>
<reference evidence="4" key="1">
    <citation type="submission" date="2022-05" db="EMBL/GenBank/DDBJ databases">
        <title>Schlegelella sp. nov., isolated from mangrove soil.</title>
        <authorList>
            <person name="Liu Y."/>
            <person name="Ge X."/>
            <person name="Liu W."/>
        </authorList>
    </citation>
    <scope>NUCLEOTIDE SEQUENCE</scope>
    <source>
        <strain evidence="4">S2-27</strain>
    </source>
</reference>
<dbReference type="PANTHER" id="PTHR44591">
    <property type="entry name" value="STRESS RESPONSE REGULATOR PROTEIN 1"/>
    <property type="match status" value="1"/>
</dbReference>
<keyword evidence="1 2" id="KW-0597">Phosphoprotein</keyword>
<dbReference type="SUPFAM" id="SSF52172">
    <property type="entry name" value="CheY-like"/>
    <property type="match status" value="1"/>
</dbReference>
<keyword evidence="5" id="KW-1185">Reference proteome</keyword>
<dbReference type="InterPro" id="IPR001789">
    <property type="entry name" value="Sig_transdc_resp-reg_receiver"/>
</dbReference>
<dbReference type="PROSITE" id="PS50110">
    <property type="entry name" value="RESPONSE_REGULATORY"/>
    <property type="match status" value="1"/>
</dbReference>
<feature type="domain" description="Response regulatory" evidence="3">
    <location>
        <begin position="9"/>
        <end position="125"/>
    </location>
</feature>
<dbReference type="CDD" id="cd17574">
    <property type="entry name" value="REC_OmpR"/>
    <property type="match status" value="1"/>
</dbReference>
<dbReference type="RefSeq" id="WP_251777953.1">
    <property type="nucleotide sequence ID" value="NZ_JAMKFE010000004.1"/>
</dbReference>
<dbReference type="InterPro" id="IPR011006">
    <property type="entry name" value="CheY-like_superfamily"/>
</dbReference>
<dbReference type="SMART" id="SM00448">
    <property type="entry name" value="REC"/>
    <property type="match status" value="1"/>
</dbReference>
<organism evidence="4 5">
    <name type="scientific">Caldimonas mangrovi</name>
    <dbReference type="NCBI Taxonomy" id="2944811"/>
    <lineage>
        <taxon>Bacteria</taxon>
        <taxon>Pseudomonadati</taxon>
        <taxon>Pseudomonadota</taxon>
        <taxon>Betaproteobacteria</taxon>
        <taxon>Burkholderiales</taxon>
        <taxon>Sphaerotilaceae</taxon>
        <taxon>Caldimonas</taxon>
    </lineage>
</organism>
<evidence type="ECO:0000256" key="1">
    <source>
        <dbReference type="ARBA" id="ARBA00022553"/>
    </source>
</evidence>
<gene>
    <name evidence="4" type="ORF">M8A51_09425</name>
</gene>
<comment type="caution">
    <text evidence="4">The sequence shown here is derived from an EMBL/GenBank/DDBJ whole genome shotgun (WGS) entry which is preliminary data.</text>
</comment>
<dbReference type="Gene3D" id="3.40.50.2300">
    <property type="match status" value="1"/>
</dbReference>
<dbReference type="EMBL" id="JAMKFE010000004">
    <property type="protein sequence ID" value="MCM5679755.1"/>
    <property type="molecule type" value="Genomic_DNA"/>
</dbReference>
<dbReference type="Proteomes" id="UP001165541">
    <property type="component" value="Unassembled WGS sequence"/>
</dbReference>
<dbReference type="PANTHER" id="PTHR44591:SF22">
    <property type="entry name" value="CHEY SUBFAMILY"/>
    <property type="match status" value="1"/>
</dbReference>
<dbReference type="Pfam" id="PF00072">
    <property type="entry name" value="Response_reg"/>
    <property type="match status" value="1"/>
</dbReference>
<dbReference type="InterPro" id="IPR050595">
    <property type="entry name" value="Bact_response_regulator"/>
</dbReference>
<evidence type="ECO:0000313" key="5">
    <source>
        <dbReference type="Proteomes" id="UP001165541"/>
    </source>
</evidence>
<evidence type="ECO:0000259" key="3">
    <source>
        <dbReference type="PROSITE" id="PS50110"/>
    </source>
</evidence>
<proteinExistence type="predicted"/>
<name>A0ABT0YM13_9BURK</name>
<evidence type="ECO:0000313" key="4">
    <source>
        <dbReference type="EMBL" id="MCM5679755.1"/>
    </source>
</evidence>
<feature type="modified residue" description="4-aspartylphosphate" evidence="2">
    <location>
        <position position="58"/>
    </location>
</feature>
<sequence>MNATVSKQTVLIADDEPNIVISLEYLLEQAGYRVIVAHDGQEAFEAVVRERPDLVLLDVMLPRLSGFDVCQKIREDAALQRVRVVMLTAKGREVEMSKGIALGADAYVTKPFSTKELLAQIAEQLGALPGA</sequence>
<protein>
    <submittedName>
        <fullName evidence="4">Response regulator</fullName>
    </submittedName>
</protein>